<evidence type="ECO:0000259" key="6">
    <source>
        <dbReference type="PROSITE" id="PS50057"/>
    </source>
</evidence>
<dbReference type="SMART" id="SM00295">
    <property type="entry name" value="B41"/>
    <property type="match status" value="1"/>
</dbReference>
<dbReference type="SUPFAM" id="SSF50729">
    <property type="entry name" value="PH domain-like"/>
    <property type="match status" value="1"/>
</dbReference>
<keyword evidence="3" id="KW-0472">Membrane</keyword>
<dbReference type="Gene3D" id="6.10.360.10">
    <property type="match status" value="1"/>
</dbReference>
<keyword evidence="5" id="KW-0175">Coiled coil</keyword>
<dbReference type="InterPro" id="IPR011993">
    <property type="entry name" value="PH-like_dom_sf"/>
</dbReference>
<dbReference type="GO" id="GO:0005886">
    <property type="term" value="C:plasma membrane"/>
    <property type="evidence" value="ECO:0007669"/>
    <property type="project" value="UniProtKB-SubCell"/>
</dbReference>
<keyword evidence="2" id="KW-1003">Cell membrane</keyword>
<feature type="binding site" evidence="4">
    <location>
        <position position="283"/>
    </location>
    <ligand>
        <name>a 1,2-diacyl-sn-glycero-3-phospho-(1D-myo-inositol)</name>
        <dbReference type="ChEBI" id="CHEBI:57880"/>
    </ligand>
</feature>
<evidence type="ECO:0000256" key="4">
    <source>
        <dbReference type="PIRSR" id="PIRSR002305-1"/>
    </source>
</evidence>
<dbReference type="GO" id="GO:0003779">
    <property type="term" value="F:actin binding"/>
    <property type="evidence" value="ECO:0007669"/>
    <property type="project" value="InterPro"/>
</dbReference>
<evidence type="ECO:0000313" key="8">
    <source>
        <dbReference type="Proteomes" id="UP000748531"/>
    </source>
</evidence>
<reference evidence="7" key="1">
    <citation type="submission" date="2019-05" db="EMBL/GenBank/DDBJ databases">
        <title>Annotation for the trematode Paragonimus heterotremus.</title>
        <authorList>
            <person name="Choi Y.-J."/>
        </authorList>
    </citation>
    <scope>NUCLEOTIDE SEQUENCE</scope>
    <source>
        <strain evidence="7">LC</strain>
    </source>
</reference>
<dbReference type="SUPFAM" id="SSF47031">
    <property type="entry name" value="Second domain of FERM"/>
    <property type="match status" value="1"/>
</dbReference>
<dbReference type="InterPro" id="IPR041789">
    <property type="entry name" value="ERM_FERM_C"/>
</dbReference>
<dbReference type="Proteomes" id="UP000748531">
    <property type="component" value="Unassembled WGS sequence"/>
</dbReference>
<dbReference type="OrthoDB" id="6018897at2759"/>
<feature type="binding site" evidence="4">
    <location>
        <begin position="65"/>
        <end position="68"/>
    </location>
    <ligand>
        <name>a 1,2-diacyl-sn-glycero-3-phospho-(1D-myo-inositol)</name>
        <dbReference type="ChEBI" id="CHEBI:57880"/>
    </ligand>
</feature>
<dbReference type="PANTHER" id="PTHR23281">
    <property type="entry name" value="MERLIN/MOESIN/EZRIN/RADIXIN"/>
    <property type="match status" value="1"/>
</dbReference>
<evidence type="ECO:0000313" key="7">
    <source>
        <dbReference type="EMBL" id="KAF5404092.1"/>
    </source>
</evidence>
<sequence length="551" mass="65019">MFVRMAPKWYQIRVVTFDATLEFKIKPSSSGRELFNQVCSTVGLREVWYFGLTYIDTKGIQKWVKLNKKISTVCKSKDGLMEFCFKVKFYPEEVSEELIQDVTQRLFYFEVKKYIVSGDIYCSADGALLLASYQAVIRHGKYDETIHKPGYLDISKYIPEHIRKQYTLTDEEWEAKISKWHEQHGDISKQDAIMEYLKVAQDLEMYGISYFPIKNNKQTPLWLGVDALGLNIYGIDDRLTPKVSFPWNEARKLAYSHCKFTVKPTDTTAKDLVFYCDSTSTCKLVLALCTGNHELYARRRGPDSIEVQQMKAQAKEMKNARDMERERLLAERRSRELMEERYLKMERAMQEQEIAYEISQSTLTDYQLKVKKLESQLEEEKRVRMELQAMQRRLEEVNQQLELESAASVDERLRLRQERDMVMEQIEQQQRLIEEQAAEKHMLEVELAKRLDLSPINGDLRRDSGEQELQCLDGLQKPEDDRQALAVTDMDHAKRLEMMRRELDPTRDRRKLQQVDIQYEENVSRGMDKYRTLHAIRQGNTKKRVDQFESM</sequence>
<dbReference type="InterPro" id="IPR011174">
    <property type="entry name" value="ERM"/>
</dbReference>
<dbReference type="InterPro" id="IPR008954">
    <property type="entry name" value="Moesin_tail_sf"/>
</dbReference>
<dbReference type="Pfam" id="PF09379">
    <property type="entry name" value="FERM_N"/>
    <property type="match status" value="1"/>
</dbReference>
<dbReference type="InterPro" id="IPR018980">
    <property type="entry name" value="FERM_PH-like_C"/>
</dbReference>
<name>A0A8J4X206_9TREM</name>
<dbReference type="InterPro" id="IPR019749">
    <property type="entry name" value="Band_41_domain"/>
</dbReference>
<dbReference type="InterPro" id="IPR000798">
    <property type="entry name" value="Ez/rad/moesin-like"/>
</dbReference>
<proteinExistence type="predicted"/>
<dbReference type="Gene3D" id="1.20.5.450">
    <property type="match status" value="1"/>
</dbReference>
<dbReference type="InterPro" id="IPR011259">
    <property type="entry name" value="ERM_C_dom"/>
</dbReference>
<dbReference type="SMART" id="SM01196">
    <property type="entry name" value="FERM_C"/>
    <property type="match status" value="1"/>
</dbReference>
<dbReference type="InterPro" id="IPR014352">
    <property type="entry name" value="FERM/acyl-CoA-bd_prot_sf"/>
</dbReference>
<dbReference type="InterPro" id="IPR019747">
    <property type="entry name" value="FERM_CS"/>
</dbReference>
<dbReference type="InterPro" id="IPR029071">
    <property type="entry name" value="Ubiquitin-like_domsf"/>
</dbReference>
<keyword evidence="8" id="KW-1185">Reference proteome</keyword>
<dbReference type="PROSITE" id="PS00661">
    <property type="entry name" value="FERM_2"/>
    <property type="match status" value="1"/>
</dbReference>
<dbReference type="InterPro" id="IPR019748">
    <property type="entry name" value="FERM_central"/>
</dbReference>
<dbReference type="EMBL" id="LUCH01000890">
    <property type="protein sequence ID" value="KAF5404092.1"/>
    <property type="molecule type" value="Genomic_DNA"/>
</dbReference>
<dbReference type="CDD" id="cd14473">
    <property type="entry name" value="FERM_B-lobe"/>
    <property type="match status" value="1"/>
</dbReference>
<feature type="coiled-coil region" evidence="5">
    <location>
        <begin position="307"/>
        <end position="446"/>
    </location>
</feature>
<dbReference type="SUPFAM" id="SSF54236">
    <property type="entry name" value="Ubiquitin-like"/>
    <property type="match status" value="1"/>
</dbReference>
<dbReference type="InterPro" id="IPR018979">
    <property type="entry name" value="FERM_N"/>
</dbReference>
<evidence type="ECO:0000256" key="2">
    <source>
        <dbReference type="ARBA" id="ARBA00022475"/>
    </source>
</evidence>
<dbReference type="InterPro" id="IPR035963">
    <property type="entry name" value="FERM_2"/>
</dbReference>
<dbReference type="SUPFAM" id="SSF48678">
    <property type="entry name" value="Moesin tail domain"/>
    <property type="match status" value="1"/>
</dbReference>
<evidence type="ECO:0000256" key="3">
    <source>
        <dbReference type="ARBA" id="ARBA00023136"/>
    </source>
</evidence>
<dbReference type="Gene3D" id="1.20.80.10">
    <property type="match status" value="1"/>
</dbReference>
<feature type="domain" description="FERM" evidence="6">
    <location>
        <begin position="10"/>
        <end position="300"/>
    </location>
</feature>
<comment type="subcellular location">
    <subcellularLocation>
        <location evidence="1">Cell membrane</location>
        <topology evidence="1">Peripheral membrane protein</topology>
    </subcellularLocation>
</comment>
<dbReference type="PRINTS" id="PR00935">
    <property type="entry name" value="BAND41"/>
</dbReference>
<evidence type="ECO:0000256" key="5">
    <source>
        <dbReference type="SAM" id="Coils"/>
    </source>
</evidence>
<dbReference type="InterPro" id="IPR000299">
    <property type="entry name" value="FERM_domain"/>
</dbReference>
<evidence type="ECO:0000256" key="1">
    <source>
        <dbReference type="ARBA" id="ARBA00004202"/>
    </source>
</evidence>
<comment type="caution">
    <text evidence="7">The sequence shown here is derived from an EMBL/GenBank/DDBJ whole genome shotgun (WGS) entry which is preliminary data.</text>
</comment>
<dbReference type="PROSITE" id="PS50057">
    <property type="entry name" value="FERM_3"/>
    <property type="match status" value="1"/>
</dbReference>
<dbReference type="Pfam" id="PF00769">
    <property type="entry name" value="ERM_C"/>
    <property type="match status" value="1"/>
</dbReference>
<dbReference type="CDD" id="cd17097">
    <property type="entry name" value="FERM_F1_ERM_like"/>
    <property type="match status" value="1"/>
</dbReference>
<dbReference type="AlphaFoldDB" id="A0A8J4X206"/>
<dbReference type="CDD" id="cd13194">
    <property type="entry name" value="FERM_C_ERM"/>
    <property type="match status" value="1"/>
</dbReference>
<organism evidence="7 8">
    <name type="scientific">Paragonimus heterotremus</name>
    <dbReference type="NCBI Taxonomy" id="100268"/>
    <lineage>
        <taxon>Eukaryota</taxon>
        <taxon>Metazoa</taxon>
        <taxon>Spiralia</taxon>
        <taxon>Lophotrochozoa</taxon>
        <taxon>Platyhelminthes</taxon>
        <taxon>Trematoda</taxon>
        <taxon>Digenea</taxon>
        <taxon>Plagiorchiida</taxon>
        <taxon>Troglotremata</taxon>
        <taxon>Troglotrematidae</taxon>
        <taxon>Paragonimus</taxon>
    </lineage>
</organism>
<dbReference type="Gene3D" id="3.10.20.90">
    <property type="entry name" value="Phosphatidylinositol 3-kinase Catalytic Subunit, Chain A, domain 1"/>
    <property type="match status" value="1"/>
</dbReference>
<protein>
    <submittedName>
        <fullName evidence="7">Ezrin-moesin-radixin</fullName>
    </submittedName>
</protein>
<dbReference type="Pfam" id="PF00373">
    <property type="entry name" value="FERM_M"/>
    <property type="match status" value="1"/>
</dbReference>
<dbReference type="Gene3D" id="2.30.29.30">
    <property type="entry name" value="Pleckstrin-homology domain (PH domain)/Phosphotyrosine-binding domain (PTB)"/>
    <property type="match status" value="1"/>
</dbReference>
<dbReference type="PIRSF" id="PIRSF002305">
    <property type="entry name" value="ERM"/>
    <property type="match status" value="1"/>
</dbReference>
<dbReference type="Pfam" id="PF09380">
    <property type="entry name" value="FERM_C"/>
    <property type="match status" value="1"/>
</dbReference>
<dbReference type="PRINTS" id="PR00661">
    <property type="entry name" value="ERMFAMILY"/>
</dbReference>
<gene>
    <name evidence="7" type="ORF">PHET_02445</name>
</gene>
<accession>A0A8J4X206</accession>